<evidence type="ECO:0000259" key="4">
    <source>
        <dbReference type="Pfam" id="PF20789"/>
    </source>
</evidence>
<dbReference type="Pfam" id="PF20789">
    <property type="entry name" value="4HBT_3C"/>
    <property type="match status" value="1"/>
</dbReference>
<organism evidence="5 6">
    <name type="scientific">Aspergillus heteromorphus CBS 117.55</name>
    <dbReference type="NCBI Taxonomy" id="1448321"/>
    <lineage>
        <taxon>Eukaryota</taxon>
        <taxon>Fungi</taxon>
        <taxon>Dikarya</taxon>
        <taxon>Ascomycota</taxon>
        <taxon>Pezizomycotina</taxon>
        <taxon>Eurotiomycetes</taxon>
        <taxon>Eurotiomycetidae</taxon>
        <taxon>Eurotiales</taxon>
        <taxon>Aspergillaceae</taxon>
        <taxon>Aspergillus</taxon>
        <taxon>Aspergillus subgen. Circumdati</taxon>
    </lineage>
</organism>
<dbReference type="EMBL" id="MSFL01000029">
    <property type="protein sequence ID" value="PWY71028.1"/>
    <property type="molecule type" value="Genomic_DNA"/>
</dbReference>
<reference evidence="5 6" key="1">
    <citation type="submission" date="2016-12" db="EMBL/GenBank/DDBJ databases">
        <title>The genomes of Aspergillus section Nigri reveals drivers in fungal speciation.</title>
        <authorList>
            <consortium name="DOE Joint Genome Institute"/>
            <person name="Vesth T.C."/>
            <person name="Nybo J."/>
            <person name="Theobald S."/>
            <person name="Brandl J."/>
            <person name="Frisvad J.C."/>
            <person name="Nielsen K.F."/>
            <person name="Lyhne E.K."/>
            <person name="Kogle M.E."/>
            <person name="Kuo A."/>
            <person name="Riley R."/>
            <person name="Clum A."/>
            <person name="Nolan M."/>
            <person name="Lipzen A."/>
            <person name="Salamov A."/>
            <person name="Henrissat B."/>
            <person name="Wiebenga A."/>
            <person name="De Vries R.P."/>
            <person name="Grigoriev I.V."/>
            <person name="Mortensen U.H."/>
            <person name="Andersen M.R."/>
            <person name="Baker S.E."/>
        </authorList>
    </citation>
    <scope>NUCLEOTIDE SEQUENCE [LARGE SCALE GENOMIC DNA]</scope>
    <source>
        <strain evidence="5 6">CBS 117.55</strain>
    </source>
</reference>
<dbReference type="PANTHER" id="PTHR11066:SF35">
    <property type="entry name" value="ACYL-COA THIOESTERASE II"/>
    <property type="match status" value="1"/>
</dbReference>
<dbReference type="AlphaFoldDB" id="A0A317VDE2"/>
<dbReference type="Gene3D" id="2.40.160.210">
    <property type="entry name" value="Acyl-CoA thioesterase, double hotdog domain"/>
    <property type="match status" value="1"/>
</dbReference>
<evidence type="ECO:0000313" key="6">
    <source>
        <dbReference type="Proteomes" id="UP000247233"/>
    </source>
</evidence>
<proteinExistence type="inferred from homology"/>
<evidence type="ECO:0000259" key="3">
    <source>
        <dbReference type="Pfam" id="PF13622"/>
    </source>
</evidence>
<dbReference type="InterPro" id="IPR049450">
    <property type="entry name" value="ACOT8-like_C"/>
</dbReference>
<keyword evidence="2" id="KW-0378">Hydrolase</keyword>
<dbReference type="InterPro" id="IPR049449">
    <property type="entry name" value="TesB_ACOT8-like_N"/>
</dbReference>
<dbReference type="InterPro" id="IPR029069">
    <property type="entry name" value="HotDog_dom_sf"/>
</dbReference>
<dbReference type="GeneID" id="37063654"/>
<dbReference type="InterPro" id="IPR042171">
    <property type="entry name" value="Acyl-CoA_hotdog"/>
</dbReference>
<dbReference type="GO" id="GO:0006637">
    <property type="term" value="P:acyl-CoA metabolic process"/>
    <property type="evidence" value="ECO:0007669"/>
    <property type="project" value="InterPro"/>
</dbReference>
<accession>A0A317VDE2</accession>
<dbReference type="RefSeq" id="XP_025396130.1">
    <property type="nucleotide sequence ID" value="XM_025541417.1"/>
</dbReference>
<dbReference type="PANTHER" id="PTHR11066">
    <property type="entry name" value="ACYL-COA THIOESTERASE"/>
    <property type="match status" value="1"/>
</dbReference>
<dbReference type="GO" id="GO:0005782">
    <property type="term" value="C:peroxisomal matrix"/>
    <property type="evidence" value="ECO:0007669"/>
    <property type="project" value="UniProtKB-SubCell"/>
</dbReference>
<evidence type="ECO:0000256" key="2">
    <source>
        <dbReference type="ARBA" id="ARBA00022801"/>
    </source>
</evidence>
<feature type="domain" description="Acyl-CoA thioesterase-like C-terminal" evidence="4">
    <location>
        <begin position="200"/>
        <end position="310"/>
    </location>
</feature>
<gene>
    <name evidence="5" type="ORF">BO70DRAFT_343326</name>
</gene>
<dbReference type="Pfam" id="PF13622">
    <property type="entry name" value="4HBT_3"/>
    <property type="match status" value="1"/>
</dbReference>
<dbReference type="OrthoDB" id="68328at2759"/>
<sequence>MSTLAEHISLNQVTDHYVSTHHPQRMTNPAPVAYGGYSIALAIHAAYKSLPGDFHLYSAVGHYLRPVSTAARLIIKPRLLRHTRNFITYRIAIEQETPDSTQPRECLEILADFHHDEPSLLSYSAPPTRPYSHWKDCPPWTAVLDDQWVKPGRMPSPEARTFNTVFGLPRHLYEGRLCPEGIMAQNLYGMVKHADTSQDQLPPTAKTSADWLRVLHPLSTEGEEMGALGLVMDSFLSILALTHNHMFFDDTGAVASLDFALRVFQADVRMEEWHLRELVNHEAGRGRTYSESRLWDEKGGLVACMTQQSILRVPNVKGERAKI</sequence>
<dbReference type="CDD" id="cd03444">
    <property type="entry name" value="Thioesterase_II_repeat1"/>
    <property type="match status" value="1"/>
</dbReference>
<name>A0A317VDE2_9EURO</name>
<dbReference type="GO" id="GO:0009062">
    <property type="term" value="P:fatty acid catabolic process"/>
    <property type="evidence" value="ECO:0007669"/>
    <property type="project" value="TreeGrafter"/>
</dbReference>
<comment type="similarity">
    <text evidence="1">Belongs to the C/M/P thioester hydrolase family.</text>
</comment>
<dbReference type="Proteomes" id="UP000247233">
    <property type="component" value="Unassembled WGS sequence"/>
</dbReference>
<dbReference type="InterPro" id="IPR003703">
    <property type="entry name" value="Acyl_CoA_thio"/>
</dbReference>
<feature type="domain" description="Acyl-CoA thioesterase-like N-terminal HotDog" evidence="3">
    <location>
        <begin position="23"/>
        <end position="114"/>
    </location>
</feature>
<protein>
    <submittedName>
        <fullName evidence="5">Acyl-CoA thioesterase II</fullName>
    </submittedName>
</protein>
<keyword evidence="6" id="KW-1185">Reference proteome</keyword>
<dbReference type="GO" id="GO:0047617">
    <property type="term" value="F:fatty acyl-CoA hydrolase activity"/>
    <property type="evidence" value="ECO:0007669"/>
    <property type="project" value="InterPro"/>
</dbReference>
<evidence type="ECO:0000313" key="5">
    <source>
        <dbReference type="EMBL" id="PWY71028.1"/>
    </source>
</evidence>
<dbReference type="STRING" id="1448321.A0A317VDE2"/>
<dbReference type="SUPFAM" id="SSF54637">
    <property type="entry name" value="Thioesterase/thiol ester dehydrase-isomerase"/>
    <property type="match status" value="2"/>
</dbReference>
<evidence type="ECO:0000256" key="1">
    <source>
        <dbReference type="ARBA" id="ARBA00006538"/>
    </source>
</evidence>
<comment type="caution">
    <text evidence="5">The sequence shown here is derived from an EMBL/GenBank/DDBJ whole genome shotgun (WGS) entry which is preliminary data.</text>
</comment>
<dbReference type="VEuPathDB" id="FungiDB:BO70DRAFT_343326"/>